<feature type="domain" description="DUF4097" evidence="3">
    <location>
        <begin position="230"/>
        <end position="342"/>
    </location>
</feature>
<proteinExistence type="predicted"/>
<evidence type="ECO:0000256" key="1">
    <source>
        <dbReference type="SAM" id="MobiDB-lite"/>
    </source>
</evidence>
<keyword evidence="2" id="KW-0812">Transmembrane</keyword>
<gene>
    <name evidence="4" type="ORF">GCM10025883_42510</name>
</gene>
<reference evidence="5" key="1">
    <citation type="journal article" date="2019" name="Int. J. Syst. Evol. Microbiol.">
        <title>The Global Catalogue of Microorganisms (GCM) 10K type strain sequencing project: providing services to taxonomists for standard genome sequencing and annotation.</title>
        <authorList>
            <consortium name="The Broad Institute Genomics Platform"/>
            <consortium name="The Broad Institute Genome Sequencing Center for Infectious Disease"/>
            <person name="Wu L."/>
            <person name="Ma J."/>
        </authorList>
    </citation>
    <scope>NUCLEOTIDE SEQUENCE [LARGE SCALE GENOMIC DNA]</scope>
    <source>
        <strain evidence="5">NBRC 113072</strain>
    </source>
</reference>
<dbReference type="EMBL" id="BSUO01000001">
    <property type="protein sequence ID" value="GMA42206.1"/>
    <property type="molecule type" value="Genomic_DNA"/>
</dbReference>
<dbReference type="InterPro" id="IPR025164">
    <property type="entry name" value="Toastrack_DUF4097"/>
</dbReference>
<evidence type="ECO:0000256" key="2">
    <source>
        <dbReference type="SAM" id="Phobius"/>
    </source>
</evidence>
<feature type="compositionally biased region" description="Low complexity" evidence="1">
    <location>
        <begin position="253"/>
        <end position="266"/>
    </location>
</feature>
<evidence type="ECO:0000313" key="4">
    <source>
        <dbReference type="EMBL" id="GMA42206.1"/>
    </source>
</evidence>
<organism evidence="4 5">
    <name type="scientific">Mobilicoccus caccae</name>
    <dbReference type="NCBI Taxonomy" id="1859295"/>
    <lineage>
        <taxon>Bacteria</taxon>
        <taxon>Bacillati</taxon>
        <taxon>Actinomycetota</taxon>
        <taxon>Actinomycetes</taxon>
        <taxon>Micrococcales</taxon>
        <taxon>Dermatophilaceae</taxon>
        <taxon>Mobilicoccus</taxon>
    </lineage>
</organism>
<feature type="region of interest" description="Disordered" evidence="1">
    <location>
        <begin position="217"/>
        <end position="274"/>
    </location>
</feature>
<protein>
    <recommendedName>
        <fullName evidence="3">DUF4097 domain-containing protein</fullName>
    </recommendedName>
</protein>
<name>A0ABQ6IXB4_9MICO</name>
<evidence type="ECO:0000259" key="3">
    <source>
        <dbReference type="Pfam" id="PF13349"/>
    </source>
</evidence>
<comment type="caution">
    <text evidence="4">The sequence shown here is derived from an EMBL/GenBank/DDBJ whole genome shotgun (WGS) entry which is preliminary data.</text>
</comment>
<keyword evidence="5" id="KW-1185">Reference proteome</keyword>
<dbReference type="PANTHER" id="PTHR34094:SF1">
    <property type="entry name" value="PROTEIN FAM185A"/>
    <property type="match status" value="1"/>
</dbReference>
<feature type="transmembrane region" description="Helical" evidence="2">
    <location>
        <begin position="54"/>
        <end position="76"/>
    </location>
</feature>
<dbReference type="Pfam" id="PF13349">
    <property type="entry name" value="DUF4097"/>
    <property type="match status" value="1"/>
</dbReference>
<dbReference type="RefSeq" id="WP_284305647.1">
    <property type="nucleotide sequence ID" value="NZ_BSUO01000001.1"/>
</dbReference>
<dbReference type="PANTHER" id="PTHR34094">
    <property type="match status" value="1"/>
</dbReference>
<evidence type="ECO:0000313" key="5">
    <source>
        <dbReference type="Proteomes" id="UP001157126"/>
    </source>
</evidence>
<sequence>MRDITPDEPGQENRPMPDVQDVVRGRVPDAKPQAGPVEPAPSSPPPARRRRRRIGLLIGGAAALAALSSGALSAFAGHTEPVPVEHQATRIEIVTDSEGVDLLSTTGNRATIASPTLFGDNRGEVRQSFYGDTLRLQLECRQWGCRRDFQVAVPAGVTVSTRLTSGSLDARDVGGSLDVRSTSGSVDLQGVRGDVTVESTSGSIDVANVSGKTRLRSSSGSLEVTGAGGEVSAQSDSGSIDVEGVRGETRLRSSSGSMDVSGVDGDVTAESTSGGIEVEDFRGGRLSLKSTSGSIDAQATSELQRLRAESSSGSIDLRVPGGKTYSVMGESGSGSLDVDVQQDVRGVPLFVRTGSGSVDIEEG</sequence>
<accession>A0ABQ6IXB4</accession>
<keyword evidence="2" id="KW-0472">Membrane</keyword>
<feature type="region of interest" description="Disordered" evidence="1">
    <location>
        <begin position="1"/>
        <end position="48"/>
    </location>
</feature>
<keyword evidence="2" id="KW-1133">Transmembrane helix</keyword>
<dbReference type="Proteomes" id="UP001157126">
    <property type="component" value="Unassembled WGS sequence"/>
</dbReference>